<proteinExistence type="inferred from homology"/>
<evidence type="ECO:0000313" key="7">
    <source>
        <dbReference type="Proteomes" id="UP000052268"/>
    </source>
</evidence>
<dbReference type="GO" id="GO:0003700">
    <property type="term" value="F:DNA-binding transcription factor activity"/>
    <property type="evidence" value="ECO:0007669"/>
    <property type="project" value="InterPro"/>
</dbReference>
<keyword evidence="3" id="KW-0238">DNA-binding</keyword>
<dbReference type="PANTHER" id="PTHR30419:SF8">
    <property type="entry name" value="NITROGEN ASSIMILATION TRANSCRIPTIONAL ACTIVATOR-RELATED"/>
    <property type="match status" value="1"/>
</dbReference>
<protein>
    <submittedName>
        <fullName evidence="6">LysR family transcriptional regulator</fullName>
    </submittedName>
</protein>
<dbReference type="PATRIC" id="fig|1114963.3.peg.1677"/>
<dbReference type="GO" id="GO:0003677">
    <property type="term" value="F:DNA binding"/>
    <property type="evidence" value="ECO:0007669"/>
    <property type="project" value="UniProtKB-KW"/>
</dbReference>
<keyword evidence="4" id="KW-0804">Transcription</keyword>
<name>A0A0J7XX78_9SPHN</name>
<evidence type="ECO:0000313" key="6">
    <source>
        <dbReference type="EMBL" id="KMS56147.1"/>
    </source>
</evidence>
<dbReference type="PANTHER" id="PTHR30419">
    <property type="entry name" value="HTH-TYPE TRANSCRIPTIONAL REGULATOR YBHD"/>
    <property type="match status" value="1"/>
</dbReference>
<evidence type="ECO:0000256" key="1">
    <source>
        <dbReference type="ARBA" id="ARBA00009437"/>
    </source>
</evidence>
<dbReference type="CDD" id="cd05466">
    <property type="entry name" value="PBP2_LTTR_substrate"/>
    <property type="match status" value="1"/>
</dbReference>
<dbReference type="Pfam" id="PF03466">
    <property type="entry name" value="LysR_substrate"/>
    <property type="match status" value="1"/>
</dbReference>
<evidence type="ECO:0000256" key="3">
    <source>
        <dbReference type="ARBA" id="ARBA00023125"/>
    </source>
</evidence>
<dbReference type="SUPFAM" id="SSF46785">
    <property type="entry name" value="Winged helix' DNA-binding domain"/>
    <property type="match status" value="1"/>
</dbReference>
<dbReference type="RefSeq" id="WP_059151007.1">
    <property type="nucleotide sequence ID" value="NZ_KQ130453.1"/>
</dbReference>
<accession>A0A0J7XX78</accession>
<keyword evidence="7" id="KW-1185">Reference proteome</keyword>
<dbReference type="Proteomes" id="UP000052268">
    <property type="component" value="Unassembled WGS sequence"/>
</dbReference>
<dbReference type="InterPro" id="IPR036388">
    <property type="entry name" value="WH-like_DNA-bd_sf"/>
</dbReference>
<sequence length="312" mass="34752">MSERTPLIDEKFAKRVDWNLLRTFVDIVRAGGIGAAARQLSKQQPSISAALKRLEDHVGATLLHRSVNGVEMTAAGKALMALCEDMLEAARMVPHQVAQATRRVEGIVRIQIVSGIVSDEFDQALASFHRRNPNIHIEIRVSPWRQVLDALEHGEVEIGIGYDSGVRGSLAYEPLFMERQQLYCARSHPLFGYRISQPKELKGEGFVLTGGDEIEAITHLRRRYGLGAQVTGLAEDINEARRLIVCGVGIGFLPVPAVQAEVARGALWPLLHADFEPSYDIFLLARSEPARDTATQLFIDEVFRRIRAQRRS</sequence>
<dbReference type="PRINTS" id="PR00039">
    <property type="entry name" value="HTHLYSR"/>
</dbReference>
<dbReference type="InterPro" id="IPR000847">
    <property type="entry name" value="LysR_HTH_N"/>
</dbReference>
<dbReference type="InterPro" id="IPR050950">
    <property type="entry name" value="HTH-type_LysR_regulators"/>
</dbReference>
<dbReference type="GO" id="GO:0005829">
    <property type="term" value="C:cytosol"/>
    <property type="evidence" value="ECO:0007669"/>
    <property type="project" value="TreeGrafter"/>
</dbReference>
<evidence type="ECO:0000256" key="2">
    <source>
        <dbReference type="ARBA" id="ARBA00023015"/>
    </source>
</evidence>
<comment type="similarity">
    <text evidence="1">Belongs to the LysR transcriptional regulatory family.</text>
</comment>
<reference evidence="6 7" key="1">
    <citation type="journal article" date="2015" name="G3 (Bethesda)">
        <title>Insights into Ongoing Evolution of the Hexachlorocyclohexane Catabolic Pathway from Comparative Genomics of Ten Sphingomonadaceae Strains.</title>
        <authorList>
            <person name="Pearce S.L."/>
            <person name="Oakeshott J.G."/>
            <person name="Pandey G."/>
        </authorList>
    </citation>
    <scope>NUCLEOTIDE SEQUENCE [LARGE SCALE GENOMIC DNA]</scope>
    <source>
        <strain evidence="6 7">LL02</strain>
    </source>
</reference>
<dbReference type="Gene3D" id="3.40.190.290">
    <property type="match status" value="1"/>
</dbReference>
<dbReference type="InterPro" id="IPR036390">
    <property type="entry name" value="WH_DNA-bd_sf"/>
</dbReference>
<organism evidence="6 7">
    <name type="scientific">Novosphingobium barchaimii LL02</name>
    <dbReference type="NCBI Taxonomy" id="1114963"/>
    <lineage>
        <taxon>Bacteria</taxon>
        <taxon>Pseudomonadati</taxon>
        <taxon>Pseudomonadota</taxon>
        <taxon>Alphaproteobacteria</taxon>
        <taxon>Sphingomonadales</taxon>
        <taxon>Sphingomonadaceae</taxon>
        <taxon>Novosphingobium</taxon>
    </lineage>
</organism>
<dbReference type="AlphaFoldDB" id="A0A0J7XX78"/>
<dbReference type="Gene3D" id="1.10.10.10">
    <property type="entry name" value="Winged helix-like DNA-binding domain superfamily/Winged helix DNA-binding domain"/>
    <property type="match status" value="1"/>
</dbReference>
<evidence type="ECO:0000256" key="4">
    <source>
        <dbReference type="ARBA" id="ARBA00023163"/>
    </source>
</evidence>
<dbReference type="PROSITE" id="PS50931">
    <property type="entry name" value="HTH_LYSR"/>
    <property type="match status" value="1"/>
</dbReference>
<dbReference type="Pfam" id="PF00126">
    <property type="entry name" value="HTH_1"/>
    <property type="match status" value="1"/>
</dbReference>
<dbReference type="SUPFAM" id="SSF53850">
    <property type="entry name" value="Periplasmic binding protein-like II"/>
    <property type="match status" value="1"/>
</dbReference>
<keyword evidence="2" id="KW-0805">Transcription regulation</keyword>
<dbReference type="InterPro" id="IPR005119">
    <property type="entry name" value="LysR_subst-bd"/>
</dbReference>
<comment type="caution">
    <text evidence="6">The sequence shown here is derived from an EMBL/GenBank/DDBJ whole genome shotgun (WGS) entry which is preliminary data.</text>
</comment>
<feature type="domain" description="HTH lysR-type" evidence="5">
    <location>
        <begin position="16"/>
        <end position="73"/>
    </location>
</feature>
<dbReference type="EMBL" id="JACU01000004">
    <property type="protein sequence ID" value="KMS56147.1"/>
    <property type="molecule type" value="Genomic_DNA"/>
</dbReference>
<dbReference type="OrthoDB" id="7506954at2"/>
<evidence type="ECO:0000259" key="5">
    <source>
        <dbReference type="PROSITE" id="PS50931"/>
    </source>
</evidence>
<gene>
    <name evidence="6" type="ORF">V474_14305</name>
</gene>